<reference evidence="2" key="1">
    <citation type="journal article" date="2021" name="Proc. Natl. Acad. Sci. U.S.A.">
        <title>A Catalog of Tens of Thousands of Viruses from Human Metagenomes Reveals Hidden Associations with Chronic Diseases.</title>
        <authorList>
            <person name="Tisza M.J."/>
            <person name="Buck C.B."/>
        </authorList>
    </citation>
    <scope>NUCLEOTIDE SEQUENCE</scope>
    <source>
        <strain evidence="2">CtU557</strain>
    </source>
</reference>
<evidence type="ECO:0000256" key="1">
    <source>
        <dbReference type="SAM" id="Phobius"/>
    </source>
</evidence>
<keyword evidence="1" id="KW-0472">Membrane</keyword>
<feature type="transmembrane region" description="Helical" evidence="1">
    <location>
        <begin position="27"/>
        <end position="47"/>
    </location>
</feature>
<organism evidence="2">
    <name type="scientific">Podoviridae sp. ctU557</name>
    <dbReference type="NCBI Taxonomy" id="2827736"/>
    <lineage>
        <taxon>Viruses</taxon>
        <taxon>Duplodnaviria</taxon>
        <taxon>Heunggongvirae</taxon>
        <taxon>Uroviricota</taxon>
        <taxon>Caudoviricetes</taxon>
    </lineage>
</organism>
<feature type="transmembrane region" description="Helical" evidence="1">
    <location>
        <begin position="53"/>
        <end position="72"/>
    </location>
</feature>
<proteinExistence type="predicted"/>
<keyword evidence="1" id="KW-0812">Transmembrane</keyword>
<dbReference type="EMBL" id="BK032771">
    <property type="protein sequence ID" value="DAF59507.1"/>
    <property type="molecule type" value="Genomic_DNA"/>
</dbReference>
<sequence length="82" mass="8112">MESILSLAAIALVKLGQELNEKHWGKAGLIVLAAFAGGALGFVTGGVDGIADGVFKIGLVGSGLITTAGFAGKKAGEARKDS</sequence>
<name>A0A8S5T913_9CAUD</name>
<accession>A0A8S5T913</accession>
<protein>
    <submittedName>
        <fullName evidence="2">Uncharacterized protein</fullName>
    </submittedName>
</protein>
<evidence type="ECO:0000313" key="2">
    <source>
        <dbReference type="EMBL" id="DAF59507.1"/>
    </source>
</evidence>
<keyword evidence="1" id="KW-1133">Transmembrane helix</keyword>